<keyword evidence="10 12" id="KW-0472">Membrane</keyword>
<keyword evidence="9 13" id="KW-0798">TonB box</keyword>
<evidence type="ECO:0000256" key="12">
    <source>
        <dbReference type="PROSITE-ProRule" id="PRU01360"/>
    </source>
</evidence>
<dbReference type="Gene3D" id="2.60.40.1120">
    <property type="entry name" value="Carboxypeptidase-like, regulatory domain"/>
    <property type="match status" value="1"/>
</dbReference>
<evidence type="ECO:0000256" key="5">
    <source>
        <dbReference type="ARBA" id="ARBA00022692"/>
    </source>
</evidence>
<evidence type="ECO:0000256" key="2">
    <source>
        <dbReference type="ARBA" id="ARBA00022448"/>
    </source>
</evidence>
<dbReference type="Pfam" id="PF00593">
    <property type="entry name" value="TonB_dep_Rec_b-barrel"/>
    <property type="match status" value="1"/>
</dbReference>
<evidence type="ECO:0000256" key="11">
    <source>
        <dbReference type="ARBA" id="ARBA00023237"/>
    </source>
</evidence>
<keyword evidence="8" id="KW-0406">Ion transport</keyword>
<dbReference type="InterPro" id="IPR000531">
    <property type="entry name" value="Beta-barrel_TonB"/>
</dbReference>
<evidence type="ECO:0000256" key="6">
    <source>
        <dbReference type="ARBA" id="ARBA00022729"/>
    </source>
</evidence>
<organism evidence="17 18">
    <name type="scientific">Mucilaginibacter mallensis</name>
    <dbReference type="NCBI Taxonomy" id="652787"/>
    <lineage>
        <taxon>Bacteria</taxon>
        <taxon>Pseudomonadati</taxon>
        <taxon>Bacteroidota</taxon>
        <taxon>Sphingobacteriia</taxon>
        <taxon>Sphingobacteriales</taxon>
        <taxon>Sphingobacteriaceae</taxon>
        <taxon>Mucilaginibacter</taxon>
    </lineage>
</organism>
<dbReference type="STRING" id="652787.SAMN05216490_1243"/>
<evidence type="ECO:0000256" key="9">
    <source>
        <dbReference type="ARBA" id="ARBA00023077"/>
    </source>
</evidence>
<keyword evidence="6 14" id="KW-0732">Signal</keyword>
<dbReference type="InterPro" id="IPR008969">
    <property type="entry name" value="CarboxyPept-like_regulatory"/>
</dbReference>
<name>A0A1H1SLA7_MUCMA</name>
<feature type="domain" description="TonB-dependent receptor-like beta-barrel" evidence="15">
    <location>
        <begin position="336"/>
        <end position="754"/>
    </location>
</feature>
<dbReference type="AlphaFoldDB" id="A0A1H1SLA7"/>
<dbReference type="Pfam" id="PF07715">
    <property type="entry name" value="Plug"/>
    <property type="match status" value="1"/>
</dbReference>
<dbReference type="SUPFAM" id="SSF49464">
    <property type="entry name" value="Carboxypeptidase regulatory domain-like"/>
    <property type="match status" value="1"/>
</dbReference>
<evidence type="ECO:0000256" key="13">
    <source>
        <dbReference type="RuleBase" id="RU003357"/>
    </source>
</evidence>
<dbReference type="CDD" id="cd01347">
    <property type="entry name" value="ligand_gated_channel"/>
    <property type="match status" value="1"/>
</dbReference>
<protein>
    <submittedName>
        <fullName evidence="17">Iron complex outermembrane recepter protein</fullName>
    </submittedName>
</protein>
<dbReference type="SUPFAM" id="SSF56935">
    <property type="entry name" value="Porins"/>
    <property type="match status" value="1"/>
</dbReference>
<evidence type="ECO:0000259" key="16">
    <source>
        <dbReference type="Pfam" id="PF07715"/>
    </source>
</evidence>
<gene>
    <name evidence="17" type="ORF">SAMN05216490_1243</name>
</gene>
<evidence type="ECO:0000256" key="1">
    <source>
        <dbReference type="ARBA" id="ARBA00004571"/>
    </source>
</evidence>
<dbReference type="RefSeq" id="WP_091370365.1">
    <property type="nucleotide sequence ID" value="NZ_LT629740.1"/>
</dbReference>
<keyword evidence="2 12" id="KW-0813">Transport</keyword>
<dbReference type="Gene3D" id="2.40.170.20">
    <property type="entry name" value="TonB-dependent receptor, beta-barrel domain"/>
    <property type="match status" value="1"/>
</dbReference>
<sequence length="785" mass="86434">MTNTKILLLLSGLFFLRSVAFAQSLSGIVKDAKGIAVHGANVYLLNTNLSTSTNANGGFNIKNIPAGNYTVKVSAVGYATLTKIINVTNAASVNFTLINADKQLGEVFVTAQKQDEESQKLPMSISVITAKQVDDDKIWNIKDITGLVPNLYAANPGDNRNVTSVRGITTTSYDPAVATYIDGVNQFGLDTYIAQLLDVDRIEILRGPQGTLYGRNATGGVINIITKQPTNETTGFAGVDIGNYDQQRYSFGLRTPIIKDKLFLGVAGLFSNFGGFYTNSFNNTKFDKQHYFLGNYYLKFLANSKLSFTLNVKNDINRNNGPFTLVSSAQQALATPFVVDQNATTTMVDNTLNASLSANYTGSAFNFTSQSSYQKNYRYYKQPIDGDFSPIDGISLINNYGPDWNIVQTGIQEFRFSSPTTSTSHLKWTAGAYGFFNYSPTKVGTHFGSDAQMVGSTVSNFTSININTSTNYGMAFYGQVTYVFTPEFDVTAGLRYDYEHKKEFINGAYQPDGQAPVVTRTDTASTATFKALSPKVTAAWHLTPNNNLYAAYNRGFRAGGISELGSDPSQPPLYNYKPEYSDNYEAGTKNTFLDKRIRLNADVFYTRVNNAQVPTLLLPDAITVTQNAGKLTSYGAEAEFAATPVEGLEIDYNFGYTHARYTSLNIPVNDSVVNFKGNHQVFTPNITSTLLVQYAYGLGSSKKVKLVAHGEWHYLGDQYFDLANTIEQKAYNTFNARLGVSTKRFDVFLWGSNIFNKHYVDYAYDFGAAHLGNPRTFGLSVKTIF</sequence>
<evidence type="ECO:0000256" key="4">
    <source>
        <dbReference type="ARBA" id="ARBA00022496"/>
    </source>
</evidence>
<keyword evidence="3 12" id="KW-1134">Transmembrane beta strand</keyword>
<reference evidence="17 18" key="1">
    <citation type="submission" date="2016-10" db="EMBL/GenBank/DDBJ databases">
        <authorList>
            <person name="de Groot N.N."/>
        </authorList>
    </citation>
    <scope>NUCLEOTIDE SEQUENCE [LARGE SCALE GENOMIC DNA]</scope>
    <source>
        <strain evidence="17 18">MP1X4</strain>
    </source>
</reference>
<dbReference type="InterPro" id="IPR036942">
    <property type="entry name" value="Beta-barrel_TonB_sf"/>
</dbReference>
<dbReference type="InterPro" id="IPR010917">
    <property type="entry name" value="TonB_rcpt_CS"/>
</dbReference>
<evidence type="ECO:0000256" key="8">
    <source>
        <dbReference type="ARBA" id="ARBA00023065"/>
    </source>
</evidence>
<dbReference type="PROSITE" id="PS52016">
    <property type="entry name" value="TONB_DEPENDENT_REC_3"/>
    <property type="match status" value="1"/>
</dbReference>
<comment type="subcellular location">
    <subcellularLocation>
        <location evidence="1 12">Cell outer membrane</location>
        <topology evidence="1 12">Multi-pass membrane protein</topology>
    </subcellularLocation>
</comment>
<evidence type="ECO:0000259" key="15">
    <source>
        <dbReference type="Pfam" id="PF00593"/>
    </source>
</evidence>
<dbReference type="PANTHER" id="PTHR32552:SF81">
    <property type="entry name" value="TONB-DEPENDENT OUTER MEMBRANE RECEPTOR"/>
    <property type="match status" value="1"/>
</dbReference>
<dbReference type="EMBL" id="LT629740">
    <property type="protein sequence ID" value="SDS48767.1"/>
    <property type="molecule type" value="Genomic_DNA"/>
</dbReference>
<dbReference type="PANTHER" id="PTHR32552">
    <property type="entry name" value="FERRICHROME IRON RECEPTOR-RELATED"/>
    <property type="match status" value="1"/>
</dbReference>
<dbReference type="InterPro" id="IPR012910">
    <property type="entry name" value="Plug_dom"/>
</dbReference>
<evidence type="ECO:0000256" key="7">
    <source>
        <dbReference type="ARBA" id="ARBA00023004"/>
    </source>
</evidence>
<evidence type="ECO:0000313" key="18">
    <source>
        <dbReference type="Proteomes" id="UP000199679"/>
    </source>
</evidence>
<keyword evidence="4" id="KW-0410">Iron transport</keyword>
<dbReference type="PROSITE" id="PS01156">
    <property type="entry name" value="TONB_DEPENDENT_REC_2"/>
    <property type="match status" value="1"/>
</dbReference>
<keyword evidence="11 12" id="KW-0998">Cell outer membrane</keyword>
<feature type="domain" description="TonB-dependent receptor plug" evidence="16">
    <location>
        <begin position="119"/>
        <end position="221"/>
    </location>
</feature>
<proteinExistence type="inferred from homology"/>
<evidence type="ECO:0000313" key="17">
    <source>
        <dbReference type="EMBL" id="SDS48767.1"/>
    </source>
</evidence>
<dbReference type="Pfam" id="PF13715">
    <property type="entry name" value="CarbopepD_reg_2"/>
    <property type="match status" value="1"/>
</dbReference>
<comment type="similarity">
    <text evidence="12 13">Belongs to the TonB-dependent receptor family.</text>
</comment>
<dbReference type="GO" id="GO:0009279">
    <property type="term" value="C:cell outer membrane"/>
    <property type="evidence" value="ECO:0007669"/>
    <property type="project" value="UniProtKB-SubCell"/>
</dbReference>
<dbReference type="InterPro" id="IPR039426">
    <property type="entry name" value="TonB-dep_rcpt-like"/>
</dbReference>
<keyword evidence="5 12" id="KW-0812">Transmembrane</keyword>
<dbReference type="Proteomes" id="UP000199679">
    <property type="component" value="Chromosome I"/>
</dbReference>
<evidence type="ECO:0000256" key="3">
    <source>
        <dbReference type="ARBA" id="ARBA00022452"/>
    </source>
</evidence>
<keyword evidence="7" id="KW-0408">Iron</keyword>
<keyword evidence="18" id="KW-1185">Reference proteome</keyword>
<accession>A0A1H1SLA7</accession>
<evidence type="ECO:0000256" key="10">
    <source>
        <dbReference type="ARBA" id="ARBA00023136"/>
    </source>
</evidence>
<evidence type="ECO:0000256" key="14">
    <source>
        <dbReference type="SAM" id="SignalP"/>
    </source>
</evidence>
<dbReference type="OrthoDB" id="9775095at2"/>
<feature type="chain" id="PRO_5009260181" evidence="14">
    <location>
        <begin position="23"/>
        <end position="785"/>
    </location>
</feature>
<feature type="signal peptide" evidence="14">
    <location>
        <begin position="1"/>
        <end position="22"/>
    </location>
</feature>
<dbReference type="GO" id="GO:0006826">
    <property type="term" value="P:iron ion transport"/>
    <property type="evidence" value="ECO:0007669"/>
    <property type="project" value="UniProtKB-KW"/>
</dbReference>